<comment type="caution">
    <text evidence="2">The sequence shown here is derived from an EMBL/GenBank/DDBJ whole genome shotgun (WGS) entry which is preliminary data.</text>
</comment>
<accession>A0A812SGE9</accession>
<feature type="compositionally biased region" description="Polar residues" evidence="1">
    <location>
        <begin position="96"/>
        <end position="109"/>
    </location>
</feature>
<dbReference type="Proteomes" id="UP000604046">
    <property type="component" value="Unassembled WGS sequence"/>
</dbReference>
<protein>
    <submittedName>
        <fullName evidence="2">Uncharacterized protein</fullName>
    </submittedName>
</protein>
<feature type="region of interest" description="Disordered" evidence="1">
    <location>
        <begin position="94"/>
        <end position="135"/>
    </location>
</feature>
<evidence type="ECO:0000313" key="2">
    <source>
        <dbReference type="EMBL" id="CAE7479547.1"/>
    </source>
</evidence>
<dbReference type="EMBL" id="CAJNDS010002447">
    <property type="protein sequence ID" value="CAE7479547.1"/>
    <property type="molecule type" value="Genomic_DNA"/>
</dbReference>
<organism evidence="2 3">
    <name type="scientific">Symbiodinium natans</name>
    <dbReference type="NCBI Taxonomy" id="878477"/>
    <lineage>
        <taxon>Eukaryota</taxon>
        <taxon>Sar</taxon>
        <taxon>Alveolata</taxon>
        <taxon>Dinophyceae</taxon>
        <taxon>Suessiales</taxon>
        <taxon>Symbiodiniaceae</taxon>
        <taxon>Symbiodinium</taxon>
    </lineage>
</organism>
<reference evidence="2" key="1">
    <citation type="submission" date="2021-02" db="EMBL/GenBank/DDBJ databases">
        <authorList>
            <person name="Dougan E. K."/>
            <person name="Rhodes N."/>
            <person name="Thang M."/>
            <person name="Chan C."/>
        </authorList>
    </citation>
    <scope>NUCLEOTIDE SEQUENCE</scope>
</reference>
<proteinExistence type="predicted"/>
<keyword evidence="3" id="KW-1185">Reference proteome</keyword>
<gene>
    <name evidence="2" type="ORF">SNAT2548_LOCUS26930</name>
</gene>
<sequence length="196" mass="21458">MDSDHVDPFQGADAVVRAHLVQSFRLAASANRAEGPTGELNIFQAAASAGWIRRADSGRVGPLGAFRALLLGFDPPHFSSSTMHNGRVAATAPFAGSSQRTFQPRSRSPSLALRHDRSTHRTPLPERDMGGPRPSTARKQMLCPHCSAGLVPEYVPFTCQLCHWRSYKYDEKSWMCPAGCNARFCRHCCRSCTGTV</sequence>
<name>A0A812SGE9_9DINO</name>
<evidence type="ECO:0000256" key="1">
    <source>
        <dbReference type="SAM" id="MobiDB-lite"/>
    </source>
</evidence>
<evidence type="ECO:0000313" key="3">
    <source>
        <dbReference type="Proteomes" id="UP000604046"/>
    </source>
</evidence>
<dbReference type="AlphaFoldDB" id="A0A812SGE9"/>